<dbReference type="PANTHER" id="PTHR30486">
    <property type="entry name" value="TWITCHING MOTILITY PROTEIN PILT"/>
    <property type="match status" value="1"/>
</dbReference>
<dbReference type="InterPro" id="IPR001482">
    <property type="entry name" value="T2SS/T4SS_dom"/>
</dbReference>
<dbReference type="PANTHER" id="PTHR30486:SF16">
    <property type="entry name" value="TWITCHING MOTILITY PROTEIN PILT"/>
    <property type="match status" value="1"/>
</dbReference>
<dbReference type="Gene3D" id="3.30.450.90">
    <property type="match status" value="1"/>
</dbReference>
<evidence type="ECO:0000256" key="1">
    <source>
        <dbReference type="ARBA" id="ARBA00006611"/>
    </source>
</evidence>
<dbReference type="NCBIfam" id="TIGR01420">
    <property type="entry name" value="pilT_fam"/>
    <property type="match status" value="1"/>
</dbReference>
<proteinExistence type="inferred from homology"/>
<dbReference type="SMART" id="SM00382">
    <property type="entry name" value="AAA"/>
    <property type="match status" value="1"/>
</dbReference>
<dbReference type="Proteomes" id="UP000295172">
    <property type="component" value="Unassembled WGS sequence"/>
</dbReference>
<dbReference type="OrthoDB" id="9805147at2"/>
<keyword evidence="4" id="KW-1185">Reference proteome</keyword>
<dbReference type="CDD" id="cd01131">
    <property type="entry name" value="PilT"/>
    <property type="match status" value="1"/>
</dbReference>
<dbReference type="EMBL" id="SMKR01000134">
    <property type="protein sequence ID" value="TDD18391.1"/>
    <property type="molecule type" value="Genomic_DNA"/>
</dbReference>
<protein>
    <submittedName>
        <fullName evidence="3">Type IV pilus twitching motility protein PilT</fullName>
    </submittedName>
</protein>
<dbReference type="AlphaFoldDB" id="A0A4R4WJ05"/>
<sequence>MKVPVPGSRVDLLLEELWNAGGSDLLLTVGMAPQLRVHGVLRPVADRTPLTRRDTDAMLTEILNPHRSNVWQTTYEHDFSFSWRNNARIRANAFTQRGDTALALRIIPRSIPTMSELGLPPAIGRFARLHQGLVLVTGPTGSGKSTTLAAVIHQINTDRACHIITIEDPIEYVHEHRRSAVNQREVGSDTASFPDALRAALREDPDVLLVGEMRDLESIRFALTIAETGHLVFATLHTNDTAQSVARIIDVFPPEQQSQVRVQLAAALSGVVYQRLVPRVGGGLVAAFEVMVANAGIRNLIKEGKTHQLRNALVTGRREGMITLEQSLSELVQAGEISVEEACARSSYPKEIELRPRPGPPVRAGAGQV</sequence>
<reference evidence="3 4" key="1">
    <citation type="submission" date="2019-02" db="EMBL/GenBank/DDBJ databases">
        <title>Draft genome sequences of novel Actinobacteria.</title>
        <authorList>
            <person name="Sahin N."/>
            <person name="Ay H."/>
            <person name="Saygin H."/>
        </authorList>
    </citation>
    <scope>NUCLEOTIDE SEQUENCE [LARGE SCALE GENOMIC DNA]</scope>
    <source>
        <strain evidence="3 4">16K104</strain>
    </source>
</reference>
<dbReference type="RefSeq" id="WP_132324653.1">
    <property type="nucleotide sequence ID" value="NZ_SMKR01000134.1"/>
</dbReference>
<dbReference type="InterPro" id="IPR006321">
    <property type="entry name" value="PilT/PilU"/>
</dbReference>
<dbReference type="GO" id="GO:0016887">
    <property type="term" value="F:ATP hydrolysis activity"/>
    <property type="evidence" value="ECO:0007669"/>
    <property type="project" value="InterPro"/>
</dbReference>
<dbReference type="Pfam" id="PF00437">
    <property type="entry name" value="T2SSE"/>
    <property type="match status" value="1"/>
</dbReference>
<comment type="similarity">
    <text evidence="1">Belongs to the GSP E family.</text>
</comment>
<comment type="caution">
    <text evidence="3">The sequence shown here is derived from an EMBL/GenBank/DDBJ whole genome shotgun (WGS) entry which is preliminary data.</text>
</comment>
<organism evidence="3 4">
    <name type="scientific">Kribbella turkmenica</name>
    <dbReference type="NCBI Taxonomy" id="2530375"/>
    <lineage>
        <taxon>Bacteria</taxon>
        <taxon>Bacillati</taxon>
        <taxon>Actinomycetota</taxon>
        <taxon>Actinomycetes</taxon>
        <taxon>Propionibacteriales</taxon>
        <taxon>Kribbellaceae</taxon>
        <taxon>Kribbella</taxon>
    </lineage>
</organism>
<dbReference type="Gene3D" id="3.40.50.300">
    <property type="entry name" value="P-loop containing nucleotide triphosphate hydrolases"/>
    <property type="match status" value="1"/>
</dbReference>
<dbReference type="GO" id="GO:0005524">
    <property type="term" value="F:ATP binding"/>
    <property type="evidence" value="ECO:0007669"/>
    <property type="project" value="InterPro"/>
</dbReference>
<dbReference type="InterPro" id="IPR003593">
    <property type="entry name" value="AAA+_ATPase"/>
</dbReference>
<dbReference type="InterPro" id="IPR027417">
    <property type="entry name" value="P-loop_NTPase"/>
</dbReference>
<evidence type="ECO:0000259" key="2">
    <source>
        <dbReference type="PROSITE" id="PS00662"/>
    </source>
</evidence>
<name>A0A4R4WJ05_9ACTN</name>
<feature type="domain" description="Bacterial type II secretion system protein E" evidence="2">
    <location>
        <begin position="201"/>
        <end position="215"/>
    </location>
</feature>
<evidence type="ECO:0000313" key="3">
    <source>
        <dbReference type="EMBL" id="TDD18391.1"/>
    </source>
</evidence>
<dbReference type="InterPro" id="IPR050921">
    <property type="entry name" value="T4SS_GSP_E_ATPase"/>
</dbReference>
<gene>
    <name evidence="3" type="ORF">E1218_26115</name>
</gene>
<evidence type="ECO:0000313" key="4">
    <source>
        <dbReference type="Proteomes" id="UP000295172"/>
    </source>
</evidence>
<dbReference type="PROSITE" id="PS00662">
    <property type="entry name" value="T2SP_E"/>
    <property type="match status" value="1"/>
</dbReference>
<accession>A0A4R4WJ05</accession>
<dbReference type="SUPFAM" id="SSF52540">
    <property type="entry name" value="P-loop containing nucleoside triphosphate hydrolases"/>
    <property type="match status" value="1"/>
</dbReference>